<keyword evidence="2" id="KW-1185">Reference proteome</keyword>
<accession>A0ABW3ST66</accession>
<dbReference type="RefSeq" id="WP_377530031.1">
    <property type="nucleotide sequence ID" value="NZ_JBHTLD010000174.1"/>
</dbReference>
<name>A0ABW3ST66_9BACT</name>
<gene>
    <name evidence="1" type="ORF">ACFQ2O_16255</name>
</gene>
<evidence type="ECO:0000313" key="1">
    <source>
        <dbReference type="EMBL" id="MFD1187770.1"/>
    </source>
</evidence>
<protein>
    <recommendedName>
        <fullName evidence="3">GAF domain-containing protein</fullName>
    </recommendedName>
</protein>
<sequence>MNYRAIYALPKSWNLEEASLLDDAVSFANNYSGVNFFNDVCIFISKSLQVKYVLIGKVTSDSFEEVQTQGFACQGQAVPSHQYRLHNTPCEHVLLHRTCFYPKNVQAIFSENTSFAALGIQSYMGVSLNDLAENRLGLVALMHDKSFDNPSLAETFITILSPRIEEELQRMLDVEV</sequence>
<proteinExistence type="predicted"/>
<evidence type="ECO:0000313" key="2">
    <source>
        <dbReference type="Proteomes" id="UP001597094"/>
    </source>
</evidence>
<dbReference type="SUPFAM" id="SSF55781">
    <property type="entry name" value="GAF domain-like"/>
    <property type="match status" value="1"/>
</dbReference>
<evidence type="ECO:0008006" key="3">
    <source>
        <dbReference type="Google" id="ProtNLM"/>
    </source>
</evidence>
<organism evidence="1 2">
    <name type="scientific">Pontibacter rugosus</name>
    <dbReference type="NCBI Taxonomy" id="1745966"/>
    <lineage>
        <taxon>Bacteria</taxon>
        <taxon>Pseudomonadati</taxon>
        <taxon>Bacteroidota</taxon>
        <taxon>Cytophagia</taxon>
        <taxon>Cytophagales</taxon>
        <taxon>Hymenobacteraceae</taxon>
        <taxon>Pontibacter</taxon>
    </lineage>
</organism>
<dbReference type="Proteomes" id="UP001597094">
    <property type="component" value="Unassembled WGS sequence"/>
</dbReference>
<dbReference type="EMBL" id="JBHTLD010000174">
    <property type="protein sequence ID" value="MFD1187770.1"/>
    <property type="molecule type" value="Genomic_DNA"/>
</dbReference>
<reference evidence="2" key="1">
    <citation type="journal article" date="2019" name="Int. J. Syst. Evol. Microbiol.">
        <title>The Global Catalogue of Microorganisms (GCM) 10K type strain sequencing project: providing services to taxonomists for standard genome sequencing and annotation.</title>
        <authorList>
            <consortium name="The Broad Institute Genomics Platform"/>
            <consortium name="The Broad Institute Genome Sequencing Center for Infectious Disease"/>
            <person name="Wu L."/>
            <person name="Ma J."/>
        </authorList>
    </citation>
    <scope>NUCLEOTIDE SEQUENCE [LARGE SCALE GENOMIC DNA]</scope>
    <source>
        <strain evidence="2">JCM 31319</strain>
    </source>
</reference>
<comment type="caution">
    <text evidence="1">The sequence shown here is derived from an EMBL/GenBank/DDBJ whole genome shotgun (WGS) entry which is preliminary data.</text>
</comment>